<dbReference type="Proteomes" id="UP000182241">
    <property type="component" value="Unassembled WGS sequence"/>
</dbReference>
<name>A0A1H4VRM9_TSUTY</name>
<proteinExistence type="predicted"/>
<evidence type="ECO:0000313" key="3">
    <source>
        <dbReference type="Proteomes" id="UP000182241"/>
    </source>
</evidence>
<dbReference type="EMBL" id="FNSA01000003">
    <property type="protein sequence ID" value="SEC83500.1"/>
    <property type="molecule type" value="Genomic_DNA"/>
</dbReference>
<keyword evidence="3" id="KW-1185">Reference proteome</keyword>
<feature type="domain" description="Rv3651-like N-terminal" evidence="1">
    <location>
        <begin position="25"/>
        <end position="100"/>
    </location>
</feature>
<evidence type="ECO:0000313" key="2">
    <source>
        <dbReference type="EMBL" id="SEC83500.1"/>
    </source>
</evidence>
<gene>
    <name evidence="2" type="ORF">SAMN04489793_3310</name>
</gene>
<evidence type="ECO:0000259" key="1">
    <source>
        <dbReference type="Pfam" id="PF18007"/>
    </source>
</evidence>
<dbReference type="Pfam" id="PF18007">
    <property type="entry name" value="Rv3651-like_N"/>
    <property type="match status" value="1"/>
</dbReference>
<dbReference type="AlphaFoldDB" id="A0A1H4VRM9"/>
<reference evidence="3" key="1">
    <citation type="submission" date="2016-10" db="EMBL/GenBank/DDBJ databases">
        <authorList>
            <person name="Varghese N."/>
            <person name="Submissions S."/>
        </authorList>
    </citation>
    <scope>NUCLEOTIDE SEQUENCE [LARGE SCALE GENOMIC DNA]</scope>
    <source>
        <strain evidence="3">DSM 44234</strain>
    </source>
</reference>
<sequence>MQYGWSVLACMFLDQNEPTVDQFSQVLDGEAVRGWLPWSQRRYTPGAWPVVEQAARFGEPREEVVDHGIVVRAVPIPGPDGETFGVRVWQHRHAPEQDPPQAGGFTWNEAARVFHQSFACANMSGTTYEEFIADRPTVDFTRRALRFDYVAELVDILHTQTSGKRFSHPVTVVHIQTGEIMAWQMILEAGGDCVRGFFYDMTPLGAVPDLPSPSEFAQRYIASAEGRGLALGVRLEDGGLVIGTWLTDPPTGVSVDRISGDGHYLVTDDSSRRLAAARLGESVEVHIRLTDGGWGAAQASVLPYMHGSQPDQTLLVVDFRLP</sequence>
<protein>
    <recommendedName>
        <fullName evidence="1">Rv3651-like N-terminal domain-containing protein</fullName>
    </recommendedName>
</protein>
<accession>A0A1H4VRM9</accession>
<organism evidence="2 3">
    <name type="scientific">Tsukamurella tyrosinosolvens</name>
    <dbReference type="NCBI Taxonomy" id="57704"/>
    <lineage>
        <taxon>Bacteria</taxon>
        <taxon>Bacillati</taxon>
        <taxon>Actinomycetota</taxon>
        <taxon>Actinomycetes</taxon>
        <taxon>Mycobacteriales</taxon>
        <taxon>Tsukamurellaceae</taxon>
        <taxon>Tsukamurella</taxon>
    </lineage>
</organism>
<dbReference type="InterPro" id="IPR041458">
    <property type="entry name" value="Rv3651-like_N"/>
</dbReference>